<name>A0A830FBA7_9EURY</name>
<sequence>MSDALRRNAADEWQAADAVTDPGALLDTATVSFGVARARYNHAAAEGASYE</sequence>
<organism evidence="1 2">
    <name type="scientific">Halocalculus aciditolerans</name>
    <dbReference type="NCBI Taxonomy" id="1383812"/>
    <lineage>
        <taxon>Archaea</taxon>
        <taxon>Methanobacteriati</taxon>
        <taxon>Methanobacteriota</taxon>
        <taxon>Stenosarchaea group</taxon>
        <taxon>Halobacteria</taxon>
        <taxon>Halobacteriales</taxon>
        <taxon>Halobacteriaceae</taxon>
        <taxon>Halocalculus</taxon>
    </lineage>
</organism>
<protein>
    <submittedName>
        <fullName evidence="1">Uncharacterized protein</fullName>
    </submittedName>
</protein>
<comment type="caution">
    <text evidence="1">The sequence shown here is derived from an EMBL/GenBank/DDBJ whole genome shotgun (WGS) entry which is preliminary data.</text>
</comment>
<reference evidence="1" key="1">
    <citation type="journal article" date="2014" name="Int. J. Syst. Evol. Microbiol.">
        <title>Complete genome sequence of Corynebacterium casei LMG S-19264T (=DSM 44701T), isolated from a smear-ripened cheese.</title>
        <authorList>
            <consortium name="US DOE Joint Genome Institute (JGI-PGF)"/>
            <person name="Walter F."/>
            <person name="Albersmeier A."/>
            <person name="Kalinowski J."/>
            <person name="Ruckert C."/>
        </authorList>
    </citation>
    <scope>NUCLEOTIDE SEQUENCE</scope>
    <source>
        <strain evidence="1">JCM 19596</strain>
    </source>
</reference>
<dbReference type="Proteomes" id="UP000607197">
    <property type="component" value="Unassembled WGS sequence"/>
</dbReference>
<accession>A0A830FBA7</accession>
<evidence type="ECO:0000313" key="2">
    <source>
        <dbReference type="Proteomes" id="UP000607197"/>
    </source>
</evidence>
<keyword evidence="2" id="KW-1185">Reference proteome</keyword>
<reference evidence="1" key="2">
    <citation type="submission" date="2020-09" db="EMBL/GenBank/DDBJ databases">
        <authorList>
            <person name="Sun Q."/>
            <person name="Ohkuma M."/>
        </authorList>
    </citation>
    <scope>NUCLEOTIDE SEQUENCE</scope>
    <source>
        <strain evidence="1">JCM 19596</strain>
    </source>
</reference>
<dbReference type="AlphaFoldDB" id="A0A830FBA7"/>
<dbReference type="EMBL" id="BMPG01000002">
    <property type="protein sequence ID" value="GGL58039.1"/>
    <property type="molecule type" value="Genomic_DNA"/>
</dbReference>
<dbReference type="RefSeq" id="WP_188977584.1">
    <property type="nucleotide sequence ID" value="NZ_BMPG01000002.1"/>
</dbReference>
<proteinExistence type="predicted"/>
<gene>
    <name evidence="1" type="ORF">GCM10009039_15310</name>
</gene>
<evidence type="ECO:0000313" key="1">
    <source>
        <dbReference type="EMBL" id="GGL58039.1"/>
    </source>
</evidence>